<proteinExistence type="predicted"/>
<dbReference type="AlphaFoldDB" id="A0A0B6ZRT4"/>
<evidence type="ECO:0000313" key="1">
    <source>
        <dbReference type="EMBL" id="CEK71363.1"/>
    </source>
</evidence>
<reference evidence="2" key="1">
    <citation type="submission" date="2014-12" db="EMBL/GenBank/DDBJ databases">
        <title>Insight into the proteome of Arion vulgaris.</title>
        <authorList>
            <person name="Aradska J."/>
            <person name="Bulat T."/>
            <person name="Smidak R."/>
            <person name="Sarate P."/>
            <person name="Gangsoo J."/>
            <person name="Sialana F."/>
            <person name="Bilban M."/>
            <person name="Lubec G."/>
        </authorList>
    </citation>
    <scope>NUCLEOTIDE SEQUENCE</scope>
    <source>
        <tissue evidence="2">Skin</tissue>
    </source>
</reference>
<organism evidence="2">
    <name type="scientific">Arion vulgaris</name>
    <dbReference type="NCBI Taxonomy" id="1028688"/>
    <lineage>
        <taxon>Eukaryota</taxon>
        <taxon>Metazoa</taxon>
        <taxon>Spiralia</taxon>
        <taxon>Lophotrochozoa</taxon>
        <taxon>Mollusca</taxon>
        <taxon>Gastropoda</taxon>
        <taxon>Heterobranchia</taxon>
        <taxon>Euthyneura</taxon>
        <taxon>Panpulmonata</taxon>
        <taxon>Eupulmonata</taxon>
        <taxon>Stylommatophora</taxon>
        <taxon>Helicina</taxon>
        <taxon>Arionoidea</taxon>
        <taxon>Arionidae</taxon>
        <taxon>Arion</taxon>
    </lineage>
</organism>
<sequence length="54" mass="6568">MQNKAAERQQWNSCWKPYVSNGKPRGYIYIYLERKKEKEIPTIAWSQSYDILTR</sequence>
<feature type="non-terminal residue" evidence="2">
    <location>
        <position position="54"/>
    </location>
</feature>
<name>A0A0B6ZRT4_9EUPU</name>
<accession>A0A0B6ZRT4</accession>
<gene>
    <name evidence="2" type="primary">ORF78059</name>
    <name evidence="1" type="synonym">ORF78054</name>
</gene>
<evidence type="ECO:0000313" key="2">
    <source>
        <dbReference type="EMBL" id="CEK71364.1"/>
    </source>
</evidence>
<dbReference type="EMBL" id="HACG01024498">
    <property type="protein sequence ID" value="CEK71363.1"/>
    <property type="molecule type" value="Transcribed_RNA"/>
</dbReference>
<dbReference type="EMBL" id="HACG01024499">
    <property type="protein sequence ID" value="CEK71364.1"/>
    <property type="molecule type" value="Transcribed_RNA"/>
</dbReference>
<protein>
    <submittedName>
        <fullName evidence="2">Uncharacterized protein</fullName>
    </submittedName>
</protein>